<proteinExistence type="predicted"/>
<protein>
    <submittedName>
        <fullName evidence="1">Uncharacterized protein</fullName>
    </submittedName>
</protein>
<sequence>MKIRNTSNIAFKYFIYIKYEQVRRFYRKLSHNSSCELFKHFKNNVYVSSLKLNSEENTLPESQTKSNQQPFSVSTCALRYVKMDSPTDICRNKIQIKYKTNDNTGLITIVESLHNPIDHVLLGKLICHLLGIESLNENQSPK</sequence>
<organism evidence="1 2">
    <name type="scientific">Rhynocoris fuscipes</name>
    <dbReference type="NCBI Taxonomy" id="488301"/>
    <lineage>
        <taxon>Eukaryota</taxon>
        <taxon>Metazoa</taxon>
        <taxon>Ecdysozoa</taxon>
        <taxon>Arthropoda</taxon>
        <taxon>Hexapoda</taxon>
        <taxon>Insecta</taxon>
        <taxon>Pterygota</taxon>
        <taxon>Neoptera</taxon>
        <taxon>Paraneoptera</taxon>
        <taxon>Hemiptera</taxon>
        <taxon>Heteroptera</taxon>
        <taxon>Panheteroptera</taxon>
        <taxon>Cimicomorpha</taxon>
        <taxon>Reduviidae</taxon>
        <taxon>Harpactorinae</taxon>
        <taxon>Harpactorini</taxon>
        <taxon>Rhynocoris</taxon>
    </lineage>
</organism>
<reference evidence="1 2" key="1">
    <citation type="submission" date="2022-12" db="EMBL/GenBank/DDBJ databases">
        <title>Chromosome-level genome assembly of true bugs.</title>
        <authorList>
            <person name="Ma L."/>
            <person name="Li H."/>
        </authorList>
    </citation>
    <scope>NUCLEOTIDE SEQUENCE [LARGE SCALE GENOMIC DNA]</scope>
    <source>
        <strain evidence="1">Lab_2022b</strain>
    </source>
</reference>
<dbReference type="EMBL" id="JAPXFL010000009">
    <property type="protein sequence ID" value="KAK9501710.1"/>
    <property type="molecule type" value="Genomic_DNA"/>
</dbReference>
<comment type="caution">
    <text evidence="1">The sequence shown here is derived from an EMBL/GenBank/DDBJ whole genome shotgun (WGS) entry which is preliminary data.</text>
</comment>
<dbReference type="AlphaFoldDB" id="A0AAW1CUQ2"/>
<evidence type="ECO:0000313" key="1">
    <source>
        <dbReference type="EMBL" id="KAK9501710.1"/>
    </source>
</evidence>
<evidence type="ECO:0000313" key="2">
    <source>
        <dbReference type="Proteomes" id="UP001461498"/>
    </source>
</evidence>
<dbReference type="Proteomes" id="UP001461498">
    <property type="component" value="Unassembled WGS sequence"/>
</dbReference>
<accession>A0AAW1CUQ2</accession>
<name>A0AAW1CUQ2_9HEMI</name>
<keyword evidence="2" id="KW-1185">Reference proteome</keyword>
<gene>
    <name evidence="1" type="ORF">O3M35_012386</name>
</gene>